<dbReference type="InterPro" id="IPR003736">
    <property type="entry name" value="PAAI_dom"/>
</dbReference>
<keyword evidence="4" id="KW-1185">Reference proteome</keyword>
<dbReference type="OrthoDB" id="4698424at2"/>
<gene>
    <name evidence="3" type="ORF">AWC05_17240</name>
</gene>
<dbReference type="STRING" id="292462.AWC05_17240"/>
<reference evidence="3 4" key="1">
    <citation type="submission" date="2016-01" db="EMBL/GenBank/DDBJ databases">
        <title>The new phylogeny of the genus Mycobacterium.</title>
        <authorList>
            <person name="Tarcisio F."/>
            <person name="Conor M."/>
            <person name="Antonella G."/>
            <person name="Elisabetta G."/>
            <person name="Giulia F.S."/>
            <person name="Sara T."/>
            <person name="Anna F."/>
            <person name="Clotilde B."/>
            <person name="Roberto B."/>
            <person name="Veronica D.S."/>
            <person name="Fabio R."/>
            <person name="Monica P."/>
            <person name="Olivier J."/>
            <person name="Enrico T."/>
            <person name="Nicola S."/>
        </authorList>
    </citation>
    <scope>NUCLEOTIDE SEQUENCE [LARGE SCALE GENOMIC DNA]</scope>
    <source>
        <strain evidence="3 4">DSM 44852</strain>
    </source>
</reference>
<dbReference type="Proteomes" id="UP000193010">
    <property type="component" value="Unassembled WGS sequence"/>
</dbReference>
<dbReference type="Pfam" id="PF03061">
    <property type="entry name" value="4HBT"/>
    <property type="match status" value="1"/>
</dbReference>
<dbReference type="Gene3D" id="3.10.129.10">
    <property type="entry name" value="Hotdog Thioesterase"/>
    <property type="match status" value="2"/>
</dbReference>
<evidence type="ECO:0000256" key="1">
    <source>
        <dbReference type="ARBA" id="ARBA00022801"/>
    </source>
</evidence>
<dbReference type="GO" id="GO:0016289">
    <property type="term" value="F:acyl-CoA hydrolase activity"/>
    <property type="evidence" value="ECO:0007669"/>
    <property type="project" value="UniProtKB-ARBA"/>
</dbReference>
<proteinExistence type="predicted"/>
<evidence type="ECO:0000313" key="4">
    <source>
        <dbReference type="Proteomes" id="UP000193010"/>
    </source>
</evidence>
<organism evidence="3 4">
    <name type="scientific">Mycobacterium florentinum</name>
    <dbReference type="NCBI Taxonomy" id="292462"/>
    <lineage>
        <taxon>Bacteria</taxon>
        <taxon>Bacillati</taxon>
        <taxon>Actinomycetota</taxon>
        <taxon>Actinomycetes</taxon>
        <taxon>Mycobacteriales</taxon>
        <taxon>Mycobacteriaceae</taxon>
        <taxon>Mycobacterium</taxon>
        <taxon>Mycobacterium simiae complex</taxon>
    </lineage>
</organism>
<name>A0A1X1UCE1_MYCFL</name>
<dbReference type="RefSeq" id="WP_085221411.1">
    <property type="nucleotide sequence ID" value="NZ_AP022576.1"/>
</dbReference>
<evidence type="ECO:0000313" key="3">
    <source>
        <dbReference type="EMBL" id="ORV54349.1"/>
    </source>
</evidence>
<dbReference type="NCBIfam" id="TIGR00369">
    <property type="entry name" value="unchar_dom_1"/>
    <property type="match status" value="1"/>
</dbReference>
<feature type="domain" description="Thioesterase" evidence="2">
    <location>
        <begin position="185"/>
        <end position="259"/>
    </location>
</feature>
<keyword evidence="1" id="KW-0378">Hydrolase</keyword>
<evidence type="ECO:0000259" key="2">
    <source>
        <dbReference type="Pfam" id="PF03061"/>
    </source>
</evidence>
<dbReference type="InterPro" id="IPR029069">
    <property type="entry name" value="HotDog_dom_sf"/>
</dbReference>
<accession>A0A1X1UCE1</accession>
<sequence length="286" mass="30893">MLDSVCEVDDRTSVEARFGLSRCRADGIGRRCDVRVGAWSLDREGMSRPGVLATALDHVLGESLAVHRPKGWWTTTSELTIDFLAPFDPQSRLQATADPIQVELRGGYAQARLIDERGFVVAEGSTWAHHLPPRGAPALPLVRPWNEPASTVATIEDHLRFERLPSPADSVLLTLRASASWTNIFGLVHGGVWTCLSEIAAAQLLREHNPKLTTARLHVAFVRAARGDGPITVTARARHVGSAFAVVDVLGRAADDTLCTISTVTARSRTDRTGPTRDACGALARG</sequence>
<protein>
    <recommendedName>
        <fullName evidence="2">Thioesterase domain-containing protein</fullName>
    </recommendedName>
</protein>
<dbReference type="InterPro" id="IPR006683">
    <property type="entry name" value="Thioestr_dom"/>
</dbReference>
<dbReference type="CDD" id="cd03443">
    <property type="entry name" value="PaaI_thioesterase"/>
    <property type="match status" value="1"/>
</dbReference>
<dbReference type="EMBL" id="LQOV01000008">
    <property type="protein sequence ID" value="ORV54349.1"/>
    <property type="molecule type" value="Genomic_DNA"/>
</dbReference>
<comment type="caution">
    <text evidence="3">The sequence shown here is derived from an EMBL/GenBank/DDBJ whole genome shotgun (WGS) entry which is preliminary data.</text>
</comment>
<dbReference type="AlphaFoldDB" id="A0A1X1UCE1"/>
<dbReference type="SUPFAM" id="SSF54637">
    <property type="entry name" value="Thioesterase/thiol ester dehydrase-isomerase"/>
    <property type="match status" value="2"/>
</dbReference>